<accession>A0A1I3AZ54</accession>
<evidence type="ECO:0000313" key="4">
    <source>
        <dbReference type="Proteomes" id="UP000199052"/>
    </source>
</evidence>
<dbReference type="PANTHER" id="PTHR32282">
    <property type="entry name" value="BINDING PROTEIN TRANSPEPTIDASE, PUTATIVE-RELATED"/>
    <property type="match status" value="1"/>
</dbReference>
<dbReference type="EMBL" id="FOOI01000021">
    <property type="protein sequence ID" value="SFH55066.1"/>
    <property type="molecule type" value="Genomic_DNA"/>
</dbReference>
<dbReference type="Proteomes" id="UP000199052">
    <property type="component" value="Unassembled WGS sequence"/>
</dbReference>
<evidence type="ECO:0000259" key="2">
    <source>
        <dbReference type="Pfam" id="PF00912"/>
    </source>
</evidence>
<keyword evidence="1" id="KW-0808">Transferase</keyword>
<dbReference type="Pfam" id="PF00912">
    <property type="entry name" value="Transgly"/>
    <property type="match status" value="1"/>
</dbReference>
<protein>
    <submittedName>
        <fullName evidence="3">Penicillin-binding protein 1A</fullName>
    </submittedName>
</protein>
<dbReference type="AlphaFoldDB" id="A0A1I3AZ54"/>
<dbReference type="InterPro" id="IPR036950">
    <property type="entry name" value="PBP_transglycosylase"/>
</dbReference>
<name>A0A1I3AZ54_9ACTN</name>
<proteinExistence type="predicted"/>
<dbReference type="PANTHER" id="PTHR32282:SF33">
    <property type="entry name" value="PEPTIDOGLYCAN GLYCOSYLTRANSFERASE"/>
    <property type="match status" value="1"/>
</dbReference>
<gene>
    <name evidence="3" type="ORF">SAMN05421678_12137</name>
</gene>
<reference evidence="3 4" key="1">
    <citation type="submission" date="2016-10" db="EMBL/GenBank/DDBJ databases">
        <authorList>
            <person name="de Groot N.N."/>
        </authorList>
    </citation>
    <scope>NUCLEOTIDE SEQUENCE [LARGE SCALE GENOMIC DNA]</scope>
    <source>
        <strain evidence="3 4">CPCC 202808</strain>
    </source>
</reference>
<dbReference type="Gene3D" id="1.10.3810.10">
    <property type="entry name" value="Biosynthetic peptidoglycan transglycosylase-like"/>
    <property type="match status" value="1"/>
</dbReference>
<dbReference type="GO" id="GO:0008955">
    <property type="term" value="F:peptidoglycan glycosyltransferase activity"/>
    <property type="evidence" value="ECO:0007669"/>
    <property type="project" value="TreeGrafter"/>
</dbReference>
<dbReference type="InterPro" id="IPR050396">
    <property type="entry name" value="Glycosyltr_51/Transpeptidase"/>
</dbReference>
<dbReference type="SUPFAM" id="SSF53955">
    <property type="entry name" value="Lysozyme-like"/>
    <property type="match status" value="1"/>
</dbReference>
<evidence type="ECO:0000256" key="1">
    <source>
        <dbReference type="ARBA" id="ARBA00022679"/>
    </source>
</evidence>
<dbReference type="OrthoDB" id="9766909at2"/>
<evidence type="ECO:0000313" key="3">
    <source>
        <dbReference type="EMBL" id="SFH55066.1"/>
    </source>
</evidence>
<dbReference type="InterPro" id="IPR001264">
    <property type="entry name" value="Glyco_trans_51"/>
</dbReference>
<organism evidence="3 4">
    <name type="scientific">Actinopolymorpha cephalotaxi</name>
    <dbReference type="NCBI Taxonomy" id="504797"/>
    <lineage>
        <taxon>Bacteria</taxon>
        <taxon>Bacillati</taxon>
        <taxon>Actinomycetota</taxon>
        <taxon>Actinomycetes</taxon>
        <taxon>Propionibacteriales</taxon>
        <taxon>Actinopolymorphaceae</taxon>
        <taxon>Actinopolymorpha</taxon>
    </lineage>
</organism>
<dbReference type="InterPro" id="IPR023346">
    <property type="entry name" value="Lysozyme-like_dom_sf"/>
</dbReference>
<dbReference type="STRING" id="504797.SAMN05421678_12137"/>
<sequence length="251" mass="26382">MNVRKRRRRPGRLGRLGRLVALPLSLAVVAVAVALAVTPGVGDAEQRAADFASAHHISGPSAAVPPRFAAALVATENSRFYSDVGVDPVSVARVAAARVSGRGDVGGATLEQQLVKQLYAGGSSDGVGRKAEQAVLAVKLYSRFDKDQILRMYASVVYFGHGYWGLDAASEGYFGRAPSQLSWGQAALLAGLLQAPSAYDPIRYPERACARQQHALLRLVATEQLSSRAAADAACAGHPLNGAGQAPRKQI</sequence>
<feature type="domain" description="Glycosyl transferase family 51" evidence="2">
    <location>
        <begin position="59"/>
        <end position="217"/>
    </location>
</feature>